<reference evidence="1" key="2">
    <citation type="submission" date="2020-08" db="EMBL/GenBank/DDBJ databases">
        <authorList>
            <person name="Chen M."/>
            <person name="Teng W."/>
            <person name="Zhao L."/>
            <person name="Hu C."/>
            <person name="Zhou Y."/>
            <person name="Han B."/>
            <person name="Song L."/>
            <person name="Shu W."/>
        </authorList>
    </citation>
    <scope>NUCLEOTIDE SEQUENCE</scope>
    <source>
        <strain evidence="1">FACHB-1375</strain>
    </source>
</reference>
<dbReference type="AlphaFoldDB" id="A0A926VAY1"/>
<proteinExistence type="predicted"/>
<organism evidence="1 2">
    <name type="scientific">Aerosakkonema funiforme FACHB-1375</name>
    <dbReference type="NCBI Taxonomy" id="2949571"/>
    <lineage>
        <taxon>Bacteria</taxon>
        <taxon>Bacillati</taxon>
        <taxon>Cyanobacteriota</taxon>
        <taxon>Cyanophyceae</taxon>
        <taxon>Oscillatoriophycideae</taxon>
        <taxon>Aerosakkonematales</taxon>
        <taxon>Aerosakkonemataceae</taxon>
        <taxon>Aerosakkonema</taxon>
    </lineage>
</organism>
<dbReference type="EMBL" id="JACJPW010000008">
    <property type="protein sequence ID" value="MBD2180446.1"/>
    <property type="molecule type" value="Genomic_DNA"/>
</dbReference>
<comment type="caution">
    <text evidence="1">The sequence shown here is derived from an EMBL/GenBank/DDBJ whole genome shotgun (WGS) entry which is preliminary data.</text>
</comment>
<name>A0A926VAY1_9CYAN</name>
<accession>A0A926VAY1</accession>
<evidence type="ECO:0000313" key="2">
    <source>
        <dbReference type="Proteomes" id="UP000641646"/>
    </source>
</evidence>
<dbReference type="RefSeq" id="WP_190462649.1">
    <property type="nucleotide sequence ID" value="NZ_JACJPW010000008.1"/>
</dbReference>
<evidence type="ECO:0000313" key="1">
    <source>
        <dbReference type="EMBL" id="MBD2180446.1"/>
    </source>
</evidence>
<keyword evidence="2" id="KW-1185">Reference proteome</keyword>
<sequence>MTVMWYKESEIIMGVLPDDSQSELPVELNTKARLLVNESQKTIYTLLLDIVKRKHPSFVLAIFKDLFINLADCMNSTPTRAIHEIVAANNEEVFRNTLKRCCYILVNNWEVARQHQAIRELIDIFSDSVISQRTTSVNLSRLRKWLKNFITSKDYEELKIFSLKHEEGEKGHWSYRYTSYLLVPQYIDRTNPVEQRKAAKTLAKQLKDKFKLDLAMYTARANSVEKENTMPKNPTGLGDEVLNVIKMLVARRGQFNYVNLANIFTQQTQYITYKEFKISLVKYLIFCLNDKDLAMVISAKLSDKLNSLYENHDNEEINNLLLQKTCQHLIEYLTTENHQLPSELFLVLIFQKTPLILVILLLKIVLICKPSRLHLEACIADLIRYYEQFPEEDCQWVINFVEIFNVTFTIYAEDVEYNLVKINNDRADGTMVEWEDYRVFSQLKGEPKADGKVNEKNSL</sequence>
<protein>
    <submittedName>
        <fullName evidence="1">Uncharacterized protein</fullName>
    </submittedName>
</protein>
<reference evidence="1" key="1">
    <citation type="journal article" date="2015" name="ISME J.">
        <title>Draft Genome Sequence of Streptomyces incarnatus NRRL8089, which Produces the Nucleoside Antibiotic Sinefungin.</title>
        <authorList>
            <person name="Oshima K."/>
            <person name="Hattori M."/>
            <person name="Shimizu H."/>
            <person name="Fukuda K."/>
            <person name="Nemoto M."/>
            <person name="Inagaki K."/>
            <person name="Tamura T."/>
        </authorList>
    </citation>
    <scope>NUCLEOTIDE SEQUENCE</scope>
    <source>
        <strain evidence="1">FACHB-1375</strain>
    </source>
</reference>
<dbReference type="Proteomes" id="UP000641646">
    <property type="component" value="Unassembled WGS sequence"/>
</dbReference>
<gene>
    <name evidence="1" type="ORF">H6G03_04870</name>
</gene>